<reference evidence="1" key="1">
    <citation type="submission" date="2017-05" db="EMBL/GenBank/DDBJ databases">
        <authorList>
            <consortium name="The Broad Institute Genomics Platform"/>
            <consortium name="The Broad Institute Genomic Center for Infectious Diseases"/>
            <person name="Earl A."/>
            <person name="Manson A."/>
            <person name="Schwartman J."/>
            <person name="Gilmore M."/>
            <person name="Abouelleil A."/>
            <person name="Cao P."/>
            <person name="Chapman S."/>
            <person name="Cusick C."/>
            <person name="Shea T."/>
            <person name="Young S."/>
            <person name="Neafsey D."/>
            <person name="Nusbaum C."/>
            <person name="Birren B."/>
        </authorList>
    </citation>
    <scope>NUCLEOTIDE SEQUENCE</scope>
    <source>
        <strain evidence="1">9E7_DIV0242</strain>
    </source>
</reference>
<sequence length="55" mass="6088">MKKFVSGLLVGTAVTVAAVAGLAFTVKKTVIDPIEEKEDMIEQNRKKAMRKRIAR</sequence>
<evidence type="ECO:0000313" key="2">
    <source>
        <dbReference type="Proteomes" id="UP000195141"/>
    </source>
</evidence>
<name>A0AAQ3Y229_9ENTE</name>
<proteinExistence type="predicted"/>
<evidence type="ECO:0000313" key="1">
    <source>
        <dbReference type="EMBL" id="WYJ91932.1"/>
    </source>
</evidence>
<dbReference type="Pfam" id="PF11240">
    <property type="entry name" value="DUF3042"/>
    <property type="match status" value="1"/>
</dbReference>
<gene>
    <name evidence="1" type="ORF">A5888_003705</name>
</gene>
<protein>
    <recommendedName>
        <fullName evidence="3">DUF3042 domain-containing protein</fullName>
    </recommendedName>
</protein>
<organism evidence="1 2">
    <name type="scientific">Candidatus Enterococcus clewellii</name>
    <dbReference type="NCBI Taxonomy" id="1834193"/>
    <lineage>
        <taxon>Bacteria</taxon>
        <taxon>Bacillati</taxon>
        <taxon>Bacillota</taxon>
        <taxon>Bacilli</taxon>
        <taxon>Lactobacillales</taxon>
        <taxon>Enterococcaceae</taxon>
        <taxon>Enterococcus</taxon>
    </lineage>
</organism>
<dbReference type="InterPro" id="IPR021402">
    <property type="entry name" value="DUF3042"/>
</dbReference>
<keyword evidence="2" id="KW-1185">Reference proteome</keyword>
<dbReference type="EMBL" id="CP147247">
    <property type="protein sequence ID" value="WYJ91932.1"/>
    <property type="molecule type" value="Genomic_DNA"/>
</dbReference>
<dbReference type="AlphaFoldDB" id="A0AAQ3Y229"/>
<reference evidence="1" key="2">
    <citation type="submission" date="2024-03" db="EMBL/GenBank/DDBJ databases">
        <title>The Genome Sequence of Enterococcus sp. DIV0242b.</title>
        <authorList>
            <consortium name="The Broad Institute Genomics Platform"/>
            <consortium name="The Broad Institute Microbial Omics Core"/>
            <consortium name="The Broad Institute Genomic Center for Infectious Diseases"/>
            <person name="Earl A."/>
            <person name="Manson A."/>
            <person name="Gilmore M."/>
            <person name="Schwartman J."/>
            <person name="Shea T."/>
            <person name="Abouelleil A."/>
            <person name="Cao P."/>
            <person name="Chapman S."/>
            <person name="Cusick C."/>
            <person name="Young S."/>
            <person name="Neafsey D."/>
            <person name="Nusbaum C."/>
            <person name="Birren B."/>
        </authorList>
    </citation>
    <scope>NUCLEOTIDE SEQUENCE</scope>
    <source>
        <strain evidence="1">9E7_DIV0242</strain>
    </source>
</reference>
<evidence type="ECO:0008006" key="3">
    <source>
        <dbReference type="Google" id="ProtNLM"/>
    </source>
</evidence>
<accession>A0AAQ3Y229</accession>
<dbReference type="Proteomes" id="UP000195141">
    <property type="component" value="Chromosome"/>
</dbReference>
<dbReference type="RefSeq" id="WP_339101770.1">
    <property type="nucleotide sequence ID" value="NZ_CP147247.1"/>
</dbReference>